<dbReference type="KEGG" id="fki:FK004_14320"/>
<dbReference type="GO" id="GO:0015679">
    <property type="term" value="P:plasma membrane copper ion transport"/>
    <property type="evidence" value="ECO:0007669"/>
    <property type="project" value="TreeGrafter"/>
</dbReference>
<dbReference type="Pfam" id="PF25975">
    <property type="entry name" value="CzcB_C"/>
    <property type="match status" value="1"/>
</dbReference>
<evidence type="ECO:0000313" key="5">
    <source>
        <dbReference type="EMBL" id="AWG26319.1"/>
    </source>
</evidence>
<evidence type="ECO:0000259" key="3">
    <source>
        <dbReference type="Pfam" id="PF25954"/>
    </source>
</evidence>
<evidence type="ECO:0000256" key="1">
    <source>
        <dbReference type="ARBA" id="ARBA00009477"/>
    </source>
</evidence>
<dbReference type="GO" id="GO:0022857">
    <property type="term" value="F:transmembrane transporter activity"/>
    <property type="evidence" value="ECO:0007669"/>
    <property type="project" value="InterPro"/>
</dbReference>
<dbReference type="InterPro" id="IPR051909">
    <property type="entry name" value="MFP_Cation_Efflux"/>
</dbReference>
<keyword evidence="2" id="KW-0813">Transport</keyword>
<gene>
    <name evidence="5" type="ORF">FK004_14320</name>
</gene>
<dbReference type="RefSeq" id="WP_108737844.1">
    <property type="nucleotide sequence ID" value="NZ_CP020919.1"/>
</dbReference>
<dbReference type="NCBIfam" id="TIGR01730">
    <property type="entry name" value="RND_mfp"/>
    <property type="match status" value="1"/>
</dbReference>
<dbReference type="InterPro" id="IPR058649">
    <property type="entry name" value="CzcB_C"/>
</dbReference>
<evidence type="ECO:0000256" key="2">
    <source>
        <dbReference type="ARBA" id="ARBA00022448"/>
    </source>
</evidence>
<organism evidence="5 6">
    <name type="scientific">Flavobacterium kingsejongi</name>
    <dbReference type="NCBI Taxonomy" id="1678728"/>
    <lineage>
        <taxon>Bacteria</taxon>
        <taxon>Pseudomonadati</taxon>
        <taxon>Bacteroidota</taxon>
        <taxon>Flavobacteriia</taxon>
        <taxon>Flavobacteriales</taxon>
        <taxon>Flavobacteriaceae</taxon>
        <taxon>Flavobacterium</taxon>
    </lineage>
</organism>
<name>A0A2S1LRG9_9FLAO</name>
<dbReference type="InterPro" id="IPR006143">
    <property type="entry name" value="RND_pump_MFP"/>
</dbReference>
<dbReference type="PANTHER" id="PTHR30097:SF4">
    <property type="entry name" value="SLR6042 PROTEIN"/>
    <property type="match status" value="1"/>
</dbReference>
<dbReference type="Pfam" id="PF25954">
    <property type="entry name" value="Beta-barrel_RND_2"/>
    <property type="match status" value="1"/>
</dbReference>
<feature type="domain" description="CzcB-like C-terminal circularly permuted SH3-like" evidence="4">
    <location>
        <begin position="270"/>
        <end position="331"/>
    </location>
</feature>
<proteinExistence type="inferred from homology"/>
<evidence type="ECO:0000313" key="6">
    <source>
        <dbReference type="Proteomes" id="UP000244677"/>
    </source>
</evidence>
<dbReference type="EMBL" id="CP020919">
    <property type="protein sequence ID" value="AWG26319.1"/>
    <property type="molecule type" value="Genomic_DNA"/>
</dbReference>
<dbReference type="PROSITE" id="PS51257">
    <property type="entry name" value="PROKAR_LIPOPROTEIN"/>
    <property type="match status" value="1"/>
</dbReference>
<dbReference type="GO" id="GO:0016020">
    <property type="term" value="C:membrane"/>
    <property type="evidence" value="ECO:0007669"/>
    <property type="project" value="InterPro"/>
</dbReference>
<protein>
    <submittedName>
        <fullName evidence="5">Efflux transporter periplasmic adaptor subunit</fullName>
    </submittedName>
</protein>
<accession>A0A2S1LRG9</accession>
<dbReference type="SUPFAM" id="SSF111369">
    <property type="entry name" value="HlyD-like secretion proteins"/>
    <property type="match status" value="1"/>
</dbReference>
<dbReference type="InterPro" id="IPR058792">
    <property type="entry name" value="Beta-barrel_RND_2"/>
</dbReference>
<dbReference type="PANTHER" id="PTHR30097">
    <property type="entry name" value="CATION EFFLUX SYSTEM PROTEIN CUSB"/>
    <property type="match status" value="1"/>
</dbReference>
<dbReference type="OrthoDB" id="9806939at2"/>
<sequence length="337" mass="36914">MKILMQYSSWIMVFLLCACGSKEDKTVVTKDNTPQVTDNGTKIMFPNPENVAFFETETINNSLLNNQVTAPAKVSATVIRSDEGASQNIVLFENPELAGNYTQLIQHLITIKQIQSRNIKQKEIELDRARDLQAHGAATGKDLLEAQTALSMENASLANEKAAIIEHETKLKAGGFLPEELKTAKAGTAFITCDIPENQISKIKKGNECIVQLTAFPNEKFKGTLDGIADMVDESTRMVKLRIKMNNDSGNFKAGMFATVSFGISEGDYISVDKNALITVQAKNYVFVKKGADTFERREVAIGSQLGDRILIYSGLNNGDAIAIKGVMQLKGLSFGY</sequence>
<dbReference type="AlphaFoldDB" id="A0A2S1LRG9"/>
<dbReference type="Gene3D" id="2.40.420.20">
    <property type="match status" value="1"/>
</dbReference>
<feature type="domain" description="CusB-like beta-barrel" evidence="3">
    <location>
        <begin position="191"/>
        <end position="263"/>
    </location>
</feature>
<dbReference type="GO" id="GO:0030313">
    <property type="term" value="C:cell envelope"/>
    <property type="evidence" value="ECO:0007669"/>
    <property type="project" value="TreeGrafter"/>
</dbReference>
<keyword evidence="6" id="KW-1185">Reference proteome</keyword>
<dbReference type="GO" id="GO:0060003">
    <property type="term" value="P:copper ion export"/>
    <property type="evidence" value="ECO:0007669"/>
    <property type="project" value="TreeGrafter"/>
</dbReference>
<dbReference type="FunFam" id="2.40.30.170:FF:000010">
    <property type="entry name" value="Efflux RND transporter periplasmic adaptor subunit"/>
    <property type="match status" value="1"/>
</dbReference>
<evidence type="ECO:0000259" key="4">
    <source>
        <dbReference type="Pfam" id="PF25975"/>
    </source>
</evidence>
<reference evidence="5 6" key="1">
    <citation type="submission" date="2017-04" db="EMBL/GenBank/DDBJ databases">
        <title>Complete genome sequence of Flavobacterium kingsejong AJ004.</title>
        <authorList>
            <person name="Lee P.C."/>
        </authorList>
    </citation>
    <scope>NUCLEOTIDE SEQUENCE [LARGE SCALE GENOMIC DNA]</scope>
    <source>
        <strain evidence="5 6">AJ004</strain>
    </source>
</reference>
<dbReference type="Gene3D" id="2.40.30.170">
    <property type="match status" value="1"/>
</dbReference>
<comment type="similarity">
    <text evidence="1">Belongs to the membrane fusion protein (MFP) (TC 8.A.1) family.</text>
</comment>
<dbReference type="Proteomes" id="UP000244677">
    <property type="component" value="Chromosome"/>
</dbReference>